<evidence type="ECO:0000313" key="1">
    <source>
        <dbReference type="EMBL" id="QOL80474.1"/>
    </source>
</evidence>
<accession>A0A7L9WKW3</accession>
<organism evidence="1 2">
    <name type="scientific">Pseudooceanicola spongiae</name>
    <dbReference type="NCBI Taxonomy" id="2613965"/>
    <lineage>
        <taxon>Bacteria</taxon>
        <taxon>Pseudomonadati</taxon>
        <taxon>Pseudomonadota</taxon>
        <taxon>Alphaproteobacteria</taxon>
        <taxon>Rhodobacterales</taxon>
        <taxon>Paracoccaceae</taxon>
        <taxon>Pseudooceanicola</taxon>
    </lineage>
</organism>
<dbReference type="Proteomes" id="UP000594118">
    <property type="component" value="Chromosome"/>
</dbReference>
<reference evidence="1 2" key="1">
    <citation type="submission" date="2019-10" db="EMBL/GenBank/DDBJ databases">
        <title>Pseudopuniceibacterium sp. HQ09 islated from Antarctica.</title>
        <authorList>
            <person name="Liao L."/>
            <person name="Su S."/>
            <person name="Chen B."/>
            <person name="Yu Y."/>
        </authorList>
    </citation>
    <scope>NUCLEOTIDE SEQUENCE [LARGE SCALE GENOMIC DNA]</scope>
    <source>
        <strain evidence="1 2">HQ09</strain>
    </source>
</reference>
<gene>
    <name evidence="1" type="ORF">F3W81_06395</name>
</gene>
<dbReference type="Pfam" id="PF07205">
    <property type="entry name" value="DUF1413"/>
    <property type="match status" value="1"/>
</dbReference>
<dbReference type="EMBL" id="CP045201">
    <property type="protein sequence ID" value="QOL80474.1"/>
    <property type="molecule type" value="Genomic_DNA"/>
</dbReference>
<protein>
    <submittedName>
        <fullName evidence="1">DUF1413 domain-containing protein</fullName>
    </submittedName>
</protein>
<dbReference type="KEGG" id="pshq:F3W81_06395"/>
<evidence type="ECO:0000313" key="2">
    <source>
        <dbReference type="Proteomes" id="UP000594118"/>
    </source>
</evidence>
<proteinExistence type="predicted"/>
<dbReference type="AlphaFoldDB" id="A0A7L9WKW3"/>
<name>A0A7L9WKW3_9RHOB</name>
<dbReference type="RefSeq" id="WP_193082794.1">
    <property type="nucleotide sequence ID" value="NZ_CP045201.1"/>
</dbReference>
<dbReference type="InterPro" id="IPR010813">
    <property type="entry name" value="DUF1413"/>
</dbReference>
<keyword evidence="2" id="KW-1185">Reference proteome</keyword>
<sequence length="79" mass="9154">MSAFPPRVFIQDKIDKLEVGDVTTLPELCGDFWDDIPNSVKPEEGKRFKEEVAQRQWPNLRQVTESASERSGDQQYIRT</sequence>